<dbReference type="PANTHER" id="PTHR42711:SF5">
    <property type="entry name" value="ABC TRANSPORTER ATP-BINDING PROTEIN NATA"/>
    <property type="match status" value="1"/>
</dbReference>
<evidence type="ECO:0000256" key="6">
    <source>
        <dbReference type="ARBA" id="ARBA00023251"/>
    </source>
</evidence>
<evidence type="ECO:0000256" key="4">
    <source>
        <dbReference type="ARBA" id="ARBA00022741"/>
    </source>
</evidence>
<dbReference type="PANTHER" id="PTHR42711">
    <property type="entry name" value="ABC TRANSPORTER ATP-BINDING PROTEIN"/>
    <property type="match status" value="1"/>
</dbReference>
<evidence type="ECO:0000256" key="3">
    <source>
        <dbReference type="ARBA" id="ARBA00022448"/>
    </source>
</evidence>
<evidence type="ECO:0000256" key="5">
    <source>
        <dbReference type="ARBA" id="ARBA00022840"/>
    </source>
</evidence>
<feature type="domain" description="ABC transporter" evidence="7">
    <location>
        <begin position="2"/>
        <end position="228"/>
    </location>
</feature>
<dbReference type="EMBL" id="BLAD01000039">
    <property type="protein sequence ID" value="GER99207.1"/>
    <property type="molecule type" value="Genomic_DNA"/>
</dbReference>
<dbReference type="Pfam" id="PF00005">
    <property type="entry name" value="ABC_tran"/>
    <property type="match status" value="1"/>
</dbReference>
<organism evidence="8 9">
    <name type="scientific">Acrocarpospora corrugata</name>
    <dbReference type="NCBI Taxonomy" id="35763"/>
    <lineage>
        <taxon>Bacteria</taxon>
        <taxon>Bacillati</taxon>
        <taxon>Actinomycetota</taxon>
        <taxon>Actinomycetes</taxon>
        <taxon>Streptosporangiales</taxon>
        <taxon>Streptosporangiaceae</taxon>
        <taxon>Acrocarpospora</taxon>
    </lineage>
</organism>
<dbReference type="InterPro" id="IPR050763">
    <property type="entry name" value="ABC_transporter_ATP-binding"/>
</dbReference>
<comment type="caution">
    <text evidence="8">The sequence shown here is derived from an EMBL/GenBank/DDBJ whole genome shotgun (WGS) entry which is preliminary data.</text>
</comment>
<protein>
    <submittedName>
        <fullName evidence="8">Daunorubicin resistance protein DrrA family ABC transporter ATP-binding protein</fullName>
    </submittedName>
</protein>
<keyword evidence="6" id="KW-0046">Antibiotic resistance</keyword>
<dbReference type="GO" id="GO:0005886">
    <property type="term" value="C:plasma membrane"/>
    <property type="evidence" value="ECO:0007669"/>
    <property type="project" value="UniProtKB-SubCell"/>
</dbReference>
<dbReference type="Gene3D" id="3.40.50.300">
    <property type="entry name" value="P-loop containing nucleotide triphosphate hydrolases"/>
    <property type="match status" value="1"/>
</dbReference>
<name>A0A5M3VXU5_9ACTN</name>
<accession>A0A5M3VXU5</accession>
<reference evidence="8 9" key="1">
    <citation type="submission" date="2019-10" db="EMBL/GenBank/DDBJ databases">
        <title>Whole genome shotgun sequence of Acrocarpospora corrugata NBRC 13972.</title>
        <authorList>
            <person name="Ichikawa N."/>
            <person name="Kimura A."/>
            <person name="Kitahashi Y."/>
            <person name="Komaki H."/>
            <person name="Oguchi A."/>
        </authorList>
    </citation>
    <scope>NUCLEOTIDE SEQUENCE [LARGE SCALE GENOMIC DNA]</scope>
    <source>
        <strain evidence="8 9">NBRC 13972</strain>
    </source>
</reference>
<dbReference type="OrthoDB" id="9804819at2"/>
<evidence type="ECO:0000313" key="8">
    <source>
        <dbReference type="EMBL" id="GER99207.1"/>
    </source>
</evidence>
<comment type="similarity">
    <text evidence="2">Belongs to the ABC transporter superfamily.</text>
</comment>
<dbReference type="PROSITE" id="PS50893">
    <property type="entry name" value="ABC_TRANSPORTER_2"/>
    <property type="match status" value="1"/>
</dbReference>
<dbReference type="SUPFAM" id="SSF52540">
    <property type="entry name" value="P-loop containing nucleoside triphosphate hydrolases"/>
    <property type="match status" value="1"/>
</dbReference>
<evidence type="ECO:0000256" key="1">
    <source>
        <dbReference type="ARBA" id="ARBA00004202"/>
    </source>
</evidence>
<dbReference type="AlphaFoldDB" id="A0A5M3VXU5"/>
<sequence length="278" mass="29705">MLQAIDLVKRYGSVLALDGFSLSVAAGEIVGLVGHNGAGKTTFVEIVSYLIRPDSGHVTIDGRPPSANKGKVGIAPQHIALYPSITVREHLVLFGKLAGLRRAALDSAIEELTVALRLGAFIDRREAGLSGGQQRRVQAATALINRPGLLLLDEPTAGADLETREAMLDVVKQRAGDGAAIVYTTHYLPELVELQATIAVARSGRIIARGTYEELVDGLPGEVRLIHDNEEEVRVSTTQPAATLIDLLSRAERPISTIEVHNPSLDDLYRSLAVSDAS</sequence>
<gene>
    <name evidence="8" type="ORF">Acor_12710</name>
</gene>
<dbReference type="GO" id="GO:0046677">
    <property type="term" value="P:response to antibiotic"/>
    <property type="evidence" value="ECO:0007669"/>
    <property type="project" value="UniProtKB-KW"/>
</dbReference>
<keyword evidence="9" id="KW-1185">Reference proteome</keyword>
<dbReference type="InterPro" id="IPR027417">
    <property type="entry name" value="P-loop_NTPase"/>
</dbReference>
<dbReference type="InterPro" id="IPR003439">
    <property type="entry name" value="ABC_transporter-like_ATP-bd"/>
</dbReference>
<keyword evidence="5 8" id="KW-0067">ATP-binding</keyword>
<dbReference type="SMART" id="SM00382">
    <property type="entry name" value="AAA"/>
    <property type="match status" value="1"/>
</dbReference>
<dbReference type="InterPro" id="IPR003593">
    <property type="entry name" value="AAA+_ATPase"/>
</dbReference>
<dbReference type="GO" id="GO:0016887">
    <property type="term" value="F:ATP hydrolysis activity"/>
    <property type="evidence" value="ECO:0007669"/>
    <property type="project" value="InterPro"/>
</dbReference>
<evidence type="ECO:0000256" key="2">
    <source>
        <dbReference type="ARBA" id="ARBA00005417"/>
    </source>
</evidence>
<keyword evidence="3" id="KW-0813">Transport</keyword>
<comment type="subcellular location">
    <subcellularLocation>
        <location evidence="1">Cell membrane</location>
        <topology evidence="1">Peripheral membrane protein</topology>
    </subcellularLocation>
</comment>
<evidence type="ECO:0000313" key="9">
    <source>
        <dbReference type="Proteomes" id="UP000334990"/>
    </source>
</evidence>
<dbReference type="Proteomes" id="UP000334990">
    <property type="component" value="Unassembled WGS sequence"/>
</dbReference>
<keyword evidence="4" id="KW-0547">Nucleotide-binding</keyword>
<dbReference type="RefSeq" id="WP_155335620.1">
    <property type="nucleotide sequence ID" value="NZ_BAAABN010000093.1"/>
</dbReference>
<dbReference type="GO" id="GO:0005524">
    <property type="term" value="F:ATP binding"/>
    <property type="evidence" value="ECO:0007669"/>
    <property type="project" value="UniProtKB-KW"/>
</dbReference>
<proteinExistence type="inferred from homology"/>
<evidence type="ECO:0000259" key="7">
    <source>
        <dbReference type="PROSITE" id="PS50893"/>
    </source>
</evidence>